<comment type="similarity">
    <text evidence="2">Belongs to the NUP186/NUP192/NUP205 family.</text>
</comment>
<organism evidence="5 6">
    <name type="scientific">Chloropicon primus</name>
    <dbReference type="NCBI Taxonomy" id="1764295"/>
    <lineage>
        <taxon>Eukaryota</taxon>
        <taxon>Viridiplantae</taxon>
        <taxon>Chlorophyta</taxon>
        <taxon>Chloropicophyceae</taxon>
        <taxon>Chloropicales</taxon>
        <taxon>Chloropicaceae</taxon>
        <taxon>Chloropicon</taxon>
    </lineage>
</organism>
<dbReference type="Pfam" id="PF11894">
    <property type="entry name" value="Nup192"/>
    <property type="match status" value="2"/>
</dbReference>
<gene>
    <name evidence="5" type="ORF">A3770_05p36520</name>
</gene>
<evidence type="ECO:0000313" key="5">
    <source>
        <dbReference type="EMBL" id="QDZ21134.1"/>
    </source>
</evidence>
<dbReference type="PANTHER" id="PTHR31344">
    <property type="entry name" value="NUCLEAR PORE COMPLEX PROTEIN NUP205"/>
    <property type="match status" value="1"/>
</dbReference>
<evidence type="ECO:0000313" key="6">
    <source>
        <dbReference type="Proteomes" id="UP000316726"/>
    </source>
</evidence>
<evidence type="ECO:0000256" key="4">
    <source>
        <dbReference type="ARBA" id="ARBA00023242"/>
    </source>
</evidence>
<reference evidence="5 6" key="1">
    <citation type="submission" date="2018-07" db="EMBL/GenBank/DDBJ databases">
        <title>The complete nuclear genome of the prasinophyte Chloropicon primus (CCMP1205).</title>
        <authorList>
            <person name="Pombert J.-F."/>
            <person name="Otis C."/>
            <person name="Turmel M."/>
            <person name="Lemieux C."/>
        </authorList>
    </citation>
    <scope>NUCLEOTIDE SEQUENCE [LARGE SCALE GENOMIC DNA]</scope>
    <source>
        <strain evidence="5 6">CCMP1205</strain>
    </source>
</reference>
<comment type="subcellular location">
    <subcellularLocation>
        <location evidence="1">Nucleus</location>
    </subcellularLocation>
</comment>
<evidence type="ECO:0000256" key="3">
    <source>
        <dbReference type="ARBA" id="ARBA00022448"/>
    </source>
</evidence>
<dbReference type="OrthoDB" id="511645at2759"/>
<proteinExistence type="inferred from homology"/>
<dbReference type="PANTHER" id="PTHR31344:SF0">
    <property type="entry name" value="NUCLEAR PORE COMPLEX PROTEIN NUP205"/>
    <property type="match status" value="1"/>
</dbReference>
<evidence type="ECO:0000256" key="2">
    <source>
        <dbReference type="ARBA" id="ARBA00005892"/>
    </source>
</evidence>
<dbReference type="Proteomes" id="UP000316726">
    <property type="component" value="Chromosome 5"/>
</dbReference>
<evidence type="ECO:0000256" key="1">
    <source>
        <dbReference type="ARBA" id="ARBA00004123"/>
    </source>
</evidence>
<dbReference type="GO" id="GO:0005643">
    <property type="term" value="C:nuclear pore"/>
    <property type="evidence" value="ECO:0007669"/>
    <property type="project" value="InterPro"/>
</dbReference>
<name>A0A5B8MM79_9CHLO</name>
<accession>A0A5B8MM79</accession>
<dbReference type="InterPro" id="IPR021827">
    <property type="entry name" value="Nup186/Nup192/Nup205"/>
</dbReference>
<sequence>MTSQTLTYRSLLREIRRLLAAGVRPDTQTVSGLRSLMQQFRMDFLNALDFPPKNPEARRHLSEKEIFTSQGKTELSEGDVQKAIALSDQLDLNEIYCVELLQTSYLETGRVSIEAATGIYLEERLSLVEALFKLFEFQLLHAKEGDQVFAGSEMLKYVSSFNLGILSEVSQGNKSLLLQRILSLMKTDAPGKEQEVVSYQYGSIVGSKTHFLQQEQVWLSRCFFYGTCIMNASFKIEKASLFCDNIRSALELLISKIKQAEGMDSKSLANQAMMQQLYYICFGVLASLTPSNNVHLQNNLRYEAGKDTVLQSVMDSLHENVQNGLLGMVLLAWGVLQVELHCTGGNLTHNPKWSAYLRAALKCRLTHADKSVDIFWYAAENVFNSVTFNDEAPDMKDTCADVVHNTLVYFLQWVEKDSQSGSMLLGTGTYFQGEQVQGGQILGSVLTLLAALYRVDLDLHVKCHALNPLMHHAAERQPESSTFVPLLDLYTSLATGARGATYIFNKLLNPSPSVMGGSPPSWSGLYAALWEYCSLFKQEEIPAMKEDEATTLAAYLELLAHVLENGASHDIPQWLSQLQSLDLQILAPHHRDFAHDNGYKPLFPLFFLQQQAIPAKLKGALLIAARSFAPVSNASLAEQVWRFLESSKLLADIPKDGSTSMPIDIRYQLAEVEARAEEYSSTLAFLKLLNRLLMSSQSFHTMLHSYVRFVRESVLAPLMSRGYKDKEQKWDLARECLAFLELTLQGFNIEDVDLEDGKLILDKVAPLQTLQDFLSRGPGCRAIILIIQTGVNQLIEEKHVGVSAYKAELAIESALNLLMSVFQMDRTAANKFNQVGPTYARSYKSMEMHMQHKDIWTILGYVRYHFSPSIQVLALQIAQILEDRIPELVSILLSPQVSGSSSSKSTQQLVHAFAECLQDSLFKPVSIKAPNDSRVMEEDKRASLILSLLLRPLVGKRQGPNLTHLLLGFNLEAGISNTHIDIMSFSPLQVMTEALYQYKCHSTWPQEVEQMLQLFSHLLSDPATSSATLELLRSLENNYFMDVLHVALISPIPHDSPDRIYYIWQIKWILQIHANVLHKSLTEVQQGKDDCKKLLKGLIGDAVKSDATTLPYCAILMALQFCKNALQFEKPTLKQDMRLVHLQRQMQVNLLLSAPELVSEGGVRAMTERGVIVYHIPSLGSILARFFKDLEVNCGWGIESEERARANEVLEETLKYAQNYNVFSQIAHAIQELLSSWEQLMSVTFSRHNIPAMEIQLAPTGCTGFQSLLAFATASLEGLDFVSATSNVHLSQPLARVTNVLMASVLKHTKDVIASGVLYQGINSDTLDVSSCHKFFTVLVNCLSKPADKVVRQYLYGSLIFYLLHTKVTKTPELPSIILEKYEDLDERFHFSSLQHLDGVHEILDQGNMSIMQQQASRLVQAFSQDIIDGVYFTKALALHALSMLIAADPLGTILQEVLSCGVIVSLVRDLESFHLSASSLQQALPNRDLYIFKAVLTLFLEVACSKEGCLMLASSGVIRSLASSKIVESALDSIAGAQSEVTQLREISMLVLQIVLAIFVGLPDSRDVAIYVREFLERHSKLLFSCLNRSSLPVAGLVMTALSNLFRGQNPVDPFFVAQCRGHVVSLAWDVLPPSSIRDAVKQMREDVGHQFSDDLHLGQDTKALLGVTVSTLECLKNMLSLDDGAFERVGKESHRSHGKQLVTIDLLERSLYCAQEILLDLIEVKLRVISYLEENMESSRVLARRMSQAMEIEKFTSESVMVLEYILHILFKVGANNTNRVIPVLDKLLGVASSNSSVAKVAMEPLHVLVRQFRHALSSGTTQT</sequence>
<keyword evidence="4" id="KW-0539">Nucleus</keyword>
<dbReference type="STRING" id="1764295.A0A5B8MM79"/>
<dbReference type="EMBL" id="CP031038">
    <property type="protein sequence ID" value="QDZ21134.1"/>
    <property type="molecule type" value="Genomic_DNA"/>
</dbReference>
<keyword evidence="6" id="KW-1185">Reference proteome</keyword>
<keyword evidence="3" id="KW-0813">Transport</keyword>
<protein>
    <submittedName>
        <fullName evidence="5">Nuclear pore complex protein Nup205</fullName>
    </submittedName>
</protein>